<protein>
    <submittedName>
        <fullName evidence="1">Uncharacterized protein</fullName>
    </submittedName>
</protein>
<dbReference type="PATRIC" id="fig|167539.5.peg.616"/>
<accession>Q7VCZ0</accession>
<gene>
    <name evidence="1" type="ordered locus">Pro_0599</name>
</gene>
<proteinExistence type="predicted"/>
<dbReference type="EMBL" id="AE017126">
    <property type="protein sequence ID" value="AAP99644.1"/>
    <property type="molecule type" value="Genomic_DNA"/>
</dbReference>
<dbReference type="HOGENOM" id="CLU_210395_0_0_3"/>
<dbReference type="Proteomes" id="UP000001420">
    <property type="component" value="Chromosome"/>
</dbReference>
<reference evidence="1 2" key="1">
    <citation type="journal article" date="2003" name="Proc. Natl. Acad. Sci. U.S.A.">
        <title>Genome sequence of the cyanobacterium Prochlorococcus marinus SS120, a nearly minimal oxyphototrophic genome.</title>
        <authorList>
            <person name="Dufresne A."/>
            <person name="Salanoubat M."/>
            <person name="Partensky F."/>
            <person name="Artiguenave F."/>
            <person name="Axmann I.M."/>
            <person name="Barbe V."/>
            <person name="Duprat S."/>
            <person name="Galperin M.Y."/>
            <person name="Koonin E.V."/>
            <person name="Le Gall F."/>
            <person name="Makarova K.S."/>
            <person name="Ostrowski M."/>
            <person name="Oztas S."/>
            <person name="Robert C."/>
            <person name="Rogozin I.B."/>
            <person name="Scanlan D.J."/>
            <person name="Tandeau de Marsac N."/>
            <person name="Weissenbach J."/>
            <person name="Wincker P."/>
            <person name="Wolf Y.I."/>
            <person name="Hess W.R."/>
        </authorList>
    </citation>
    <scope>NUCLEOTIDE SEQUENCE [LARGE SCALE GENOMIC DNA]</scope>
    <source>
        <strain evidence="2">SARG / CCMP1375 / SS120</strain>
    </source>
</reference>
<evidence type="ECO:0000313" key="2">
    <source>
        <dbReference type="Proteomes" id="UP000001420"/>
    </source>
</evidence>
<organism evidence="1 2">
    <name type="scientific">Prochlorococcus marinus (strain SARG / CCMP1375 / SS120)</name>
    <dbReference type="NCBI Taxonomy" id="167539"/>
    <lineage>
        <taxon>Bacteria</taxon>
        <taxon>Bacillati</taxon>
        <taxon>Cyanobacteriota</taxon>
        <taxon>Cyanophyceae</taxon>
        <taxon>Synechococcales</taxon>
        <taxon>Prochlorococcaceae</taxon>
        <taxon>Prochlorococcus</taxon>
    </lineage>
</organism>
<dbReference type="KEGG" id="pma:Pro_0599"/>
<dbReference type="RefSeq" id="WP_011124752.1">
    <property type="nucleotide sequence ID" value="NC_005042.1"/>
</dbReference>
<dbReference type="eggNOG" id="ENOG5030NKW">
    <property type="taxonomic scope" value="Bacteria"/>
</dbReference>
<name>Q7VCZ0_PROMA</name>
<dbReference type="EnsemblBacteria" id="AAP99644">
    <property type="protein sequence ID" value="AAP99644"/>
    <property type="gene ID" value="Pro_0599"/>
</dbReference>
<dbReference type="AlphaFoldDB" id="Q7VCZ0"/>
<evidence type="ECO:0000313" key="1">
    <source>
        <dbReference type="EMBL" id="AAP99644.1"/>
    </source>
</evidence>
<dbReference type="STRING" id="167539.Pro_0599"/>
<keyword evidence="2" id="KW-1185">Reference proteome</keyword>
<sequence length="42" mass="4696">MNPTKQHAKLLKLQAKAETCLSREEAQKIIRKADKATSKLSS</sequence>